<protein>
    <submittedName>
        <fullName evidence="3">Phosphotransferase</fullName>
    </submittedName>
</protein>
<accession>A0A7W1XSA2</accession>
<dbReference type="InterPro" id="IPR011009">
    <property type="entry name" value="Kinase-like_dom_sf"/>
</dbReference>
<dbReference type="Gene3D" id="3.90.1200.10">
    <property type="match status" value="1"/>
</dbReference>
<gene>
    <name evidence="3" type="ORF">H2C83_07805</name>
</gene>
<dbReference type="GO" id="GO:0019202">
    <property type="term" value="F:amino acid kinase activity"/>
    <property type="evidence" value="ECO:0007669"/>
    <property type="project" value="TreeGrafter"/>
</dbReference>
<dbReference type="SUPFAM" id="SSF56112">
    <property type="entry name" value="Protein kinase-like (PK-like)"/>
    <property type="match status" value="1"/>
</dbReference>
<dbReference type="InterPro" id="IPR002575">
    <property type="entry name" value="Aminoglycoside_PTrfase"/>
</dbReference>
<organism evidence="3 4">
    <name type="scientific">Thermoactinomyces mirandus</name>
    <dbReference type="NCBI Taxonomy" id="2756294"/>
    <lineage>
        <taxon>Bacteria</taxon>
        <taxon>Bacillati</taxon>
        <taxon>Bacillota</taxon>
        <taxon>Bacilli</taxon>
        <taxon>Bacillales</taxon>
        <taxon>Thermoactinomycetaceae</taxon>
        <taxon>Thermoactinomyces</taxon>
    </lineage>
</organism>
<evidence type="ECO:0000313" key="3">
    <source>
        <dbReference type="EMBL" id="MBA4602222.1"/>
    </source>
</evidence>
<comment type="similarity">
    <text evidence="1">Belongs to the pseudomonas-type ThrB family.</text>
</comment>
<feature type="domain" description="Aminoglycoside phosphotransferase" evidence="2">
    <location>
        <begin position="27"/>
        <end position="261"/>
    </location>
</feature>
<dbReference type="RefSeq" id="WP_181739505.1">
    <property type="nucleotide sequence ID" value="NZ_JACEOL010000025.1"/>
</dbReference>
<keyword evidence="4" id="KW-1185">Reference proteome</keyword>
<dbReference type="Pfam" id="PF01636">
    <property type="entry name" value="APH"/>
    <property type="match status" value="1"/>
</dbReference>
<dbReference type="InterPro" id="IPR050249">
    <property type="entry name" value="Pseudomonas-type_ThrB"/>
</dbReference>
<sequence>MDVDKVKEAIFKSIEENFDLKILSDQQIHCGWRNLKWKIETNEGSIFVKHYHPKRYPAEKLDRVREALRIQAYLAENGIPCPEPFIHEESHLIKTASNVYYCLTPYCEGELVKPGEVIVDQIYHLGKVIGQMHKKLQFLPTQPPEWKPNYEKIYEAWSRNWDRARLEKRSDRVLQAIESQRTIIDQLNLDIFHDCPAGWTHWDLFVDNLLFFPDRVSAILDFDRITIIYPELDLSRAILSCALRDNKIRFDAVSAFLKGYNEYLVFQGNELARSLKLLWCHESAKWIRPEMEERPGSAIRFAHEILWITDHWNELDEMFNSLP</sequence>
<name>A0A7W1XSA2_9BACL</name>
<dbReference type="AlphaFoldDB" id="A0A7W1XSA2"/>
<evidence type="ECO:0000313" key="4">
    <source>
        <dbReference type="Proteomes" id="UP000538292"/>
    </source>
</evidence>
<dbReference type="PANTHER" id="PTHR21064">
    <property type="entry name" value="AMINOGLYCOSIDE PHOSPHOTRANSFERASE DOMAIN-CONTAINING PROTEIN-RELATED"/>
    <property type="match status" value="1"/>
</dbReference>
<dbReference type="Proteomes" id="UP000538292">
    <property type="component" value="Unassembled WGS sequence"/>
</dbReference>
<dbReference type="Gene3D" id="3.30.200.20">
    <property type="entry name" value="Phosphorylase Kinase, domain 1"/>
    <property type="match status" value="1"/>
</dbReference>
<comment type="caution">
    <text evidence="3">The sequence shown here is derived from an EMBL/GenBank/DDBJ whole genome shotgun (WGS) entry which is preliminary data.</text>
</comment>
<evidence type="ECO:0000256" key="1">
    <source>
        <dbReference type="ARBA" id="ARBA00038240"/>
    </source>
</evidence>
<dbReference type="EMBL" id="JACEOL010000025">
    <property type="protein sequence ID" value="MBA4602222.1"/>
    <property type="molecule type" value="Genomic_DNA"/>
</dbReference>
<reference evidence="3 4" key="1">
    <citation type="submission" date="2020-07" db="EMBL/GenBank/DDBJ databases">
        <title>Thermoactinomyces phylogeny.</title>
        <authorList>
            <person name="Dunlap C."/>
        </authorList>
    </citation>
    <scope>NUCLEOTIDE SEQUENCE [LARGE SCALE GENOMIC DNA]</scope>
    <source>
        <strain evidence="3 4">AMNI-1</strain>
    </source>
</reference>
<dbReference type="PANTHER" id="PTHR21064:SF6">
    <property type="entry name" value="AMINOGLYCOSIDE PHOSPHOTRANSFERASE DOMAIN-CONTAINING PROTEIN"/>
    <property type="match status" value="1"/>
</dbReference>
<proteinExistence type="inferred from homology"/>
<evidence type="ECO:0000259" key="2">
    <source>
        <dbReference type="Pfam" id="PF01636"/>
    </source>
</evidence>
<keyword evidence="3" id="KW-0808">Transferase</keyword>